<dbReference type="GO" id="GO:0017069">
    <property type="term" value="F:snRNA binding"/>
    <property type="evidence" value="ECO:0007669"/>
    <property type="project" value="TreeGrafter"/>
</dbReference>
<dbReference type="SUPFAM" id="SSF53098">
    <property type="entry name" value="Ribonuclease H-like"/>
    <property type="match status" value="1"/>
</dbReference>
<dbReference type="Gene3D" id="3.30.420.10">
    <property type="entry name" value="Ribonuclease H-like superfamily/Ribonuclease H"/>
    <property type="match status" value="1"/>
</dbReference>
<keyword evidence="6" id="KW-0175">Coiled coil</keyword>
<evidence type="ECO:0000256" key="6">
    <source>
        <dbReference type="SAM" id="Coils"/>
    </source>
</evidence>
<comment type="similarity">
    <text evidence="1">Belongs to the CAF1 family.</text>
</comment>
<keyword evidence="2 5" id="KW-0479">Metal-binding</keyword>
<feature type="coiled-coil region" evidence="6">
    <location>
        <begin position="110"/>
        <end position="137"/>
    </location>
</feature>
<dbReference type="InterPro" id="IPR036397">
    <property type="entry name" value="RNaseH_sf"/>
</dbReference>
<dbReference type="GO" id="GO:0008270">
    <property type="term" value="F:zinc ion binding"/>
    <property type="evidence" value="ECO:0007669"/>
    <property type="project" value="UniProtKB-KW"/>
</dbReference>
<evidence type="ECO:0000256" key="5">
    <source>
        <dbReference type="PROSITE-ProRule" id="PRU00723"/>
    </source>
</evidence>
<gene>
    <name evidence="8" type="ORF">RDWZM_003542</name>
</gene>
<comment type="caution">
    <text evidence="8">The sequence shown here is derived from an EMBL/GenBank/DDBJ whole genome shotgun (WGS) entry which is preliminary data.</text>
</comment>
<dbReference type="GO" id="GO:0015030">
    <property type="term" value="C:Cajal body"/>
    <property type="evidence" value="ECO:0007669"/>
    <property type="project" value="TreeGrafter"/>
</dbReference>
<name>A0A9Q0MII4_BLOTA</name>
<organism evidence="8 9">
    <name type="scientific">Blomia tropicalis</name>
    <name type="common">Mite</name>
    <dbReference type="NCBI Taxonomy" id="40697"/>
    <lineage>
        <taxon>Eukaryota</taxon>
        <taxon>Metazoa</taxon>
        <taxon>Ecdysozoa</taxon>
        <taxon>Arthropoda</taxon>
        <taxon>Chelicerata</taxon>
        <taxon>Arachnida</taxon>
        <taxon>Acari</taxon>
        <taxon>Acariformes</taxon>
        <taxon>Sarcoptiformes</taxon>
        <taxon>Astigmata</taxon>
        <taxon>Glycyphagoidea</taxon>
        <taxon>Echimyopodidae</taxon>
        <taxon>Blomia</taxon>
    </lineage>
</organism>
<dbReference type="InterPro" id="IPR012337">
    <property type="entry name" value="RNaseH-like_sf"/>
</dbReference>
<keyword evidence="4 5" id="KW-0862">Zinc</keyword>
<protein>
    <recommendedName>
        <fullName evidence="7">C3H1-type domain-containing protein</fullName>
    </recommendedName>
</protein>
<evidence type="ECO:0000256" key="1">
    <source>
        <dbReference type="ARBA" id="ARBA00008372"/>
    </source>
</evidence>
<dbReference type="GO" id="GO:0034472">
    <property type="term" value="P:snRNA 3'-end processing"/>
    <property type="evidence" value="ECO:0007669"/>
    <property type="project" value="TreeGrafter"/>
</dbReference>
<dbReference type="PROSITE" id="PS50103">
    <property type="entry name" value="ZF_C3H1"/>
    <property type="match status" value="1"/>
</dbReference>
<dbReference type="Gene3D" id="6.10.250.3220">
    <property type="match status" value="1"/>
</dbReference>
<evidence type="ECO:0000313" key="9">
    <source>
        <dbReference type="Proteomes" id="UP001142055"/>
    </source>
</evidence>
<keyword evidence="3 5" id="KW-0863">Zinc-finger</keyword>
<evidence type="ECO:0000256" key="3">
    <source>
        <dbReference type="ARBA" id="ARBA00022771"/>
    </source>
</evidence>
<feature type="zinc finger region" description="C3H1-type" evidence="5">
    <location>
        <begin position="329"/>
        <end position="357"/>
    </location>
</feature>
<dbReference type="InterPro" id="IPR051181">
    <property type="entry name" value="CAF1_poly(A)_ribonucleases"/>
</dbReference>
<dbReference type="AlphaFoldDB" id="A0A9Q0MII4"/>
<dbReference type="InterPro" id="IPR000571">
    <property type="entry name" value="Znf_CCCH"/>
</dbReference>
<sequence length="493" mass="57794">MTELRVPCISVNKENLQKWWPHIIKTLSESDFVAIDLELSGLGAKDLFASQIDERYVALKEVASTRAVLSMGLACFKINPQKGYFKRKPYKNHFEQASYDQIHDCLDKSLEESDEDSDEKQDILKNTEVELDEEDEEVVEDIVEDIEDEDFHVEVHVYDFICLCNEYILESKSMKFLVQQGFDFNELARNGIFFSRGNDMKFEDSSYSIRSLLVQIISIQPTVIFHNGLLDLAFLYQNFYCEMPTKLDSFVADLFEMFPKGIFDTKYIAQSYLANSYLEYLFNHSQRNNYFRKIKKQSSINLTFEVFDEPWVQDIKISDLSAKIFEVKFGSFKTCDNYAKYGWCDKLDMCQYSHNIDLILDAELKSKKGRSNKELIKHLKALSTEPCSKKQDSVPMRKCGSHHSGNDAFMTGYYFLYYLILNNNKTTFTEFKKYYENLTKFKNKIFLSGKTHPLNIMKSSFSKCSCNHTKKFKKIRENKEKKKNEEKEKNKVQ</sequence>
<feature type="domain" description="C3H1-type" evidence="7">
    <location>
        <begin position="329"/>
        <end position="357"/>
    </location>
</feature>
<dbReference type="PANTHER" id="PTHR15092">
    <property type="entry name" value="POLY A -SPECIFIC RIBONUCLEASE/TARGET OF EGR1, MEMBER 1"/>
    <property type="match status" value="1"/>
</dbReference>
<dbReference type="Pfam" id="PF04857">
    <property type="entry name" value="CAF1"/>
    <property type="match status" value="2"/>
</dbReference>
<dbReference type="PANTHER" id="PTHR15092:SF37">
    <property type="entry name" value="TARGET OF EGR1 PROTEIN 1"/>
    <property type="match status" value="1"/>
</dbReference>
<dbReference type="SUPFAM" id="SSF90229">
    <property type="entry name" value="CCCH zinc finger"/>
    <property type="match status" value="1"/>
</dbReference>
<evidence type="ECO:0000256" key="2">
    <source>
        <dbReference type="ARBA" id="ARBA00022723"/>
    </source>
</evidence>
<evidence type="ECO:0000259" key="7">
    <source>
        <dbReference type="PROSITE" id="PS50103"/>
    </source>
</evidence>
<dbReference type="InterPro" id="IPR036855">
    <property type="entry name" value="Znf_CCCH_sf"/>
</dbReference>
<evidence type="ECO:0000256" key="4">
    <source>
        <dbReference type="ARBA" id="ARBA00022833"/>
    </source>
</evidence>
<reference evidence="8" key="1">
    <citation type="submission" date="2022-12" db="EMBL/GenBank/DDBJ databases">
        <title>Genome assemblies of Blomia tropicalis.</title>
        <authorList>
            <person name="Cui Y."/>
        </authorList>
    </citation>
    <scope>NUCLEOTIDE SEQUENCE</scope>
    <source>
        <tissue evidence="8">Adult mites</tissue>
    </source>
</reference>
<dbReference type="EMBL" id="JAPWDV010000001">
    <property type="protein sequence ID" value="KAJ6224997.1"/>
    <property type="molecule type" value="Genomic_DNA"/>
</dbReference>
<accession>A0A9Q0MII4</accession>
<proteinExistence type="inferred from homology"/>
<dbReference type="InterPro" id="IPR006941">
    <property type="entry name" value="RNase_CAF1"/>
</dbReference>
<dbReference type="Proteomes" id="UP001142055">
    <property type="component" value="Chromosome 1"/>
</dbReference>
<dbReference type="GO" id="GO:0000175">
    <property type="term" value="F:3'-5'-RNA exonuclease activity"/>
    <property type="evidence" value="ECO:0007669"/>
    <property type="project" value="TreeGrafter"/>
</dbReference>
<evidence type="ECO:0000313" key="8">
    <source>
        <dbReference type="EMBL" id="KAJ6224997.1"/>
    </source>
</evidence>
<keyword evidence="9" id="KW-1185">Reference proteome</keyword>